<dbReference type="InterPro" id="IPR022812">
    <property type="entry name" value="Dynamin"/>
</dbReference>
<dbReference type="PANTHER" id="PTHR11566:SF80">
    <property type="entry name" value="PHRAGMOPLASTIN DRP1C"/>
    <property type="match status" value="1"/>
</dbReference>
<dbReference type="GO" id="GO:0005874">
    <property type="term" value="C:microtubule"/>
    <property type="evidence" value="ECO:0007669"/>
    <property type="project" value="TreeGrafter"/>
</dbReference>
<protein>
    <recommendedName>
        <fullName evidence="2">Dynamin N-terminal domain-containing protein</fullName>
    </recommendedName>
</protein>
<feature type="transmembrane region" description="Helical" evidence="1">
    <location>
        <begin position="40"/>
        <end position="62"/>
    </location>
</feature>
<sequence>MSLWEALPTIAVIGGQSPGKSSVLESVVERDFLPCGSGNAVMFVNWIYDFVVLISFWIGFGLELGTSRCVHQGLVDMGLVDVFTRD</sequence>
<keyword evidence="1" id="KW-1133">Transmembrane helix</keyword>
<dbReference type="GO" id="GO:0016020">
    <property type="term" value="C:membrane"/>
    <property type="evidence" value="ECO:0007669"/>
    <property type="project" value="TreeGrafter"/>
</dbReference>
<dbReference type="Proteomes" id="UP001417504">
    <property type="component" value="Unassembled WGS sequence"/>
</dbReference>
<keyword evidence="1" id="KW-0812">Transmembrane</keyword>
<evidence type="ECO:0000259" key="2">
    <source>
        <dbReference type="Pfam" id="PF00350"/>
    </source>
</evidence>
<dbReference type="GO" id="GO:0005737">
    <property type="term" value="C:cytoplasm"/>
    <property type="evidence" value="ECO:0007669"/>
    <property type="project" value="TreeGrafter"/>
</dbReference>
<dbReference type="GO" id="GO:0003924">
    <property type="term" value="F:GTPase activity"/>
    <property type="evidence" value="ECO:0007669"/>
    <property type="project" value="TreeGrafter"/>
</dbReference>
<dbReference type="EMBL" id="JBBNAE010000011">
    <property type="protein sequence ID" value="KAK9085198.1"/>
    <property type="molecule type" value="Genomic_DNA"/>
</dbReference>
<comment type="caution">
    <text evidence="3">The sequence shown here is derived from an EMBL/GenBank/DDBJ whole genome shotgun (WGS) entry which is preliminary data.</text>
</comment>
<reference evidence="3 4" key="1">
    <citation type="submission" date="2024-01" db="EMBL/GenBank/DDBJ databases">
        <title>Genome assemblies of Stephania.</title>
        <authorList>
            <person name="Yang L."/>
        </authorList>
    </citation>
    <scope>NUCLEOTIDE SEQUENCE [LARGE SCALE GENOMIC DNA]</scope>
    <source>
        <strain evidence="3">QJT</strain>
        <tissue evidence="3">Leaf</tissue>
    </source>
</reference>
<dbReference type="GO" id="GO:0008017">
    <property type="term" value="F:microtubule binding"/>
    <property type="evidence" value="ECO:0007669"/>
    <property type="project" value="TreeGrafter"/>
</dbReference>
<dbReference type="Pfam" id="PF00350">
    <property type="entry name" value="Dynamin_N"/>
    <property type="match status" value="1"/>
</dbReference>
<dbReference type="InterPro" id="IPR027417">
    <property type="entry name" value="P-loop_NTPase"/>
</dbReference>
<dbReference type="SUPFAM" id="SSF52540">
    <property type="entry name" value="P-loop containing nucleoside triphosphate hydrolases"/>
    <property type="match status" value="1"/>
</dbReference>
<dbReference type="AlphaFoldDB" id="A0AAP0HEC5"/>
<feature type="domain" description="Dynamin N-terminal" evidence="2">
    <location>
        <begin position="10"/>
        <end position="38"/>
    </location>
</feature>
<evidence type="ECO:0000313" key="3">
    <source>
        <dbReference type="EMBL" id="KAK9085198.1"/>
    </source>
</evidence>
<keyword evidence="4" id="KW-1185">Reference proteome</keyword>
<dbReference type="Gene3D" id="3.40.50.300">
    <property type="entry name" value="P-loop containing nucleotide triphosphate hydrolases"/>
    <property type="match status" value="1"/>
</dbReference>
<organism evidence="3 4">
    <name type="scientific">Stephania japonica</name>
    <dbReference type="NCBI Taxonomy" id="461633"/>
    <lineage>
        <taxon>Eukaryota</taxon>
        <taxon>Viridiplantae</taxon>
        <taxon>Streptophyta</taxon>
        <taxon>Embryophyta</taxon>
        <taxon>Tracheophyta</taxon>
        <taxon>Spermatophyta</taxon>
        <taxon>Magnoliopsida</taxon>
        <taxon>Ranunculales</taxon>
        <taxon>Menispermaceae</taxon>
        <taxon>Menispermoideae</taxon>
        <taxon>Cissampelideae</taxon>
        <taxon>Stephania</taxon>
    </lineage>
</organism>
<keyword evidence="1" id="KW-0472">Membrane</keyword>
<dbReference type="InterPro" id="IPR045063">
    <property type="entry name" value="Dynamin_N"/>
</dbReference>
<gene>
    <name evidence="3" type="ORF">Sjap_025609</name>
</gene>
<accession>A0AAP0HEC5</accession>
<proteinExistence type="predicted"/>
<evidence type="ECO:0000313" key="4">
    <source>
        <dbReference type="Proteomes" id="UP001417504"/>
    </source>
</evidence>
<name>A0AAP0HEC5_9MAGN</name>
<evidence type="ECO:0000256" key="1">
    <source>
        <dbReference type="SAM" id="Phobius"/>
    </source>
</evidence>
<dbReference type="PANTHER" id="PTHR11566">
    <property type="entry name" value="DYNAMIN"/>
    <property type="match status" value="1"/>
</dbReference>